<dbReference type="OrthoDB" id="1117213at2"/>
<dbReference type="SUPFAM" id="SSF103481">
    <property type="entry name" value="Multidrug resistance efflux transporter EmrE"/>
    <property type="match status" value="2"/>
</dbReference>
<protein>
    <submittedName>
        <fullName evidence="8">EamA family transporter</fullName>
    </submittedName>
</protein>
<comment type="caution">
    <text evidence="8">The sequence shown here is derived from an EMBL/GenBank/DDBJ whole genome shotgun (WGS) entry which is preliminary data.</text>
</comment>
<name>A0A2D0N3E5_FLAN2</name>
<evidence type="ECO:0000256" key="6">
    <source>
        <dbReference type="SAM" id="Phobius"/>
    </source>
</evidence>
<dbReference type="PANTHER" id="PTHR32322:SF2">
    <property type="entry name" value="EAMA DOMAIN-CONTAINING PROTEIN"/>
    <property type="match status" value="1"/>
</dbReference>
<keyword evidence="5 6" id="KW-0472">Membrane</keyword>
<accession>A0A2D0N3E5</accession>
<sequence length="308" mass="33094">MSTFSTPAGPAAPKKEVDVNAIPLYSWFLLLFLSLMWGSSYILIKKALGIFTPMQVGALRLSISGLAFLPYFLLKWRRVDWSKFRWLLLVGITGTGLPSILFPLAQTHISSSVSGILNSMTPLFTMLIGILAFKAPMIWAKAVGVLLGLLGAVLLILGGSEGEFGGNFGYGLFIVLATLCYATSTNTVAFKLKGISSLVISGVSFTIVGIPAIILALSLGIPEVIATHPEAWTGLGYITILALGSTVLASVLFFHLIQIMGPIPSSMVSYIVPIVALLWGFVDGEFIGLIHFMGMAMIFIGVYLSRRR</sequence>
<dbReference type="RefSeq" id="WP_099153466.1">
    <property type="nucleotide sequence ID" value="NZ_PDUD01000034.1"/>
</dbReference>
<evidence type="ECO:0000313" key="9">
    <source>
        <dbReference type="Proteomes" id="UP000223913"/>
    </source>
</evidence>
<dbReference type="AlphaFoldDB" id="A0A2D0N3E5"/>
<reference evidence="8 9" key="1">
    <citation type="submission" date="2017-10" db="EMBL/GenBank/DDBJ databases">
        <title>The draft genome sequence of Lewinella nigricans NBRC 102662.</title>
        <authorList>
            <person name="Wang K."/>
        </authorList>
    </citation>
    <scope>NUCLEOTIDE SEQUENCE [LARGE SCALE GENOMIC DNA]</scope>
    <source>
        <strain evidence="8 9">NBRC 102662</strain>
    </source>
</reference>
<evidence type="ECO:0000259" key="7">
    <source>
        <dbReference type="Pfam" id="PF00892"/>
    </source>
</evidence>
<evidence type="ECO:0000256" key="3">
    <source>
        <dbReference type="ARBA" id="ARBA00022692"/>
    </source>
</evidence>
<feature type="transmembrane region" description="Helical" evidence="6">
    <location>
        <begin position="164"/>
        <end position="183"/>
    </location>
</feature>
<feature type="transmembrane region" description="Helical" evidence="6">
    <location>
        <begin position="195"/>
        <end position="219"/>
    </location>
</feature>
<dbReference type="EMBL" id="PDUD01000034">
    <property type="protein sequence ID" value="PHN03025.1"/>
    <property type="molecule type" value="Genomic_DNA"/>
</dbReference>
<keyword evidence="4 6" id="KW-1133">Transmembrane helix</keyword>
<feature type="transmembrane region" description="Helical" evidence="6">
    <location>
        <begin position="111"/>
        <end position="131"/>
    </location>
</feature>
<evidence type="ECO:0000256" key="2">
    <source>
        <dbReference type="ARBA" id="ARBA00007362"/>
    </source>
</evidence>
<dbReference type="Pfam" id="PF00892">
    <property type="entry name" value="EamA"/>
    <property type="match status" value="2"/>
</dbReference>
<keyword evidence="9" id="KW-1185">Reference proteome</keyword>
<evidence type="ECO:0000256" key="5">
    <source>
        <dbReference type="ARBA" id="ARBA00023136"/>
    </source>
</evidence>
<dbReference type="GO" id="GO:0016020">
    <property type="term" value="C:membrane"/>
    <property type="evidence" value="ECO:0007669"/>
    <property type="project" value="UniProtKB-SubCell"/>
</dbReference>
<comment type="subcellular location">
    <subcellularLocation>
        <location evidence="1">Membrane</location>
        <topology evidence="1">Multi-pass membrane protein</topology>
    </subcellularLocation>
</comment>
<feature type="transmembrane region" description="Helical" evidence="6">
    <location>
        <begin position="231"/>
        <end position="254"/>
    </location>
</feature>
<dbReference type="Proteomes" id="UP000223913">
    <property type="component" value="Unassembled WGS sequence"/>
</dbReference>
<evidence type="ECO:0000256" key="4">
    <source>
        <dbReference type="ARBA" id="ARBA00022989"/>
    </source>
</evidence>
<dbReference type="PANTHER" id="PTHR32322">
    <property type="entry name" value="INNER MEMBRANE TRANSPORTER"/>
    <property type="match status" value="1"/>
</dbReference>
<keyword evidence="3 6" id="KW-0812">Transmembrane</keyword>
<feature type="transmembrane region" description="Helical" evidence="6">
    <location>
        <begin position="138"/>
        <end position="158"/>
    </location>
</feature>
<feature type="transmembrane region" description="Helical" evidence="6">
    <location>
        <begin position="261"/>
        <end position="280"/>
    </location>
</feature>
<dbReference type="InterPro" id="IPR037185">
    <property type="entry name" value="EmrE-like"/>
</dbReference>
<feature type="transmembrane region" description="Helical" evidence="6">
    <location>
        <begin position="24"/>
        <end position="44"/>
    </location>
</feature>
<feature type="transmembrane region" description="Helical" evidence="6">
    <location>
        <begin position="56"/>
        <end position="74"/>
    </location>
</feature>
<feature type="domain" description="EamA" evidence="7">
    <location>
        <begin position="172"/>
        <end position="305"/>
    </location>
</feature>
<dbReference type="InterPro" id="IPR050638">
    <property type="entry name" value="AA-Vitamin_Transporters"/>
</dbReference>
<feature type="transmembrane region" description="Helical" evidence="6">
    <location>
        <begin position="286"/>
        <end position="304"/>
    </location>
</feature>
<proteinExistence type="inferred from homology"/>
<feature type="transmembrane region" description="Helical" evidence="6">
    <location>
        <begin position="86"/>
        <end position="105"/>
    </location>
</feature>
<dbReference type="InterPro" id="IPR000620">
    <property type="entry name" value="EamA_dom"/>
</dbReference>
<feature type="domain" description="EamA" evidence="7">
    <location>
        <begin position="28"/>
        <end position="156"/>
    </location>
</feature>
<evidence type="ECO:0000256" key="1">
    <source>
        <dbReference type="ARBA" id="ARBA00004141"/>
    </source>
</evidence>
<comment type="similarity">
    <text evidence="2">Belongs to the EamA transporter family.</text>
</comment>
<evidence type="ECO:0000313" key="8">
    <source>
        <dbReference type="EMBL" id="PHN03025.1"/>
    </source>
</evidence>
<organism evidence="8 9">
    <name type="scientific">Flavilitoribacter nigricans (strain ATCC 23147 / DSM 23189 / NBRC 102662 / NCIMB 1420 / SS-2)</name>
    <name type="common">Lewinella nigricans</name>
    <dbReference type="NCBI Taxonomy" id="1122177"/>
    <lineage>
        <taxon>Bacteria</taxon>
        <taxon>Pseudomonadati</taxon>
        <taxon>Bacteroidota</taxon>
        <taxon>Saprospiria</taxon>
        <taxon>Saprospirales</taxon>
        <taxon>Lewinellaceae</taxon>
        <taxon>Flavilitoribacter</taxon>
    </lineage>
</organism>
<gene>
    <name evidence="8" type="ORF">CRP01_28485</name>
</gene>